<reference evidence="2" key="1">
    <citation type="submission" date="2021-05" db="UniProtKB">
        <authorList>
            <consortium name="EnsemblPlants"/>
        </authorList>
    </citation>
    <scope>IDENTIFICATION</scope>
    <source>
        <strain evidence="2">subsp. malaccensis</strain>
    </source>
</reference>
<organism evidence="2 3">
    <name type="scientific">Musa acuminata subsp. malaccensis</name>
    <name type="common">Wild banana</name>
    <name type="synonym">Musa malaccensis</name>
    <dbReference type="NCBI Taxonomy" id="214687"/>
    <lineage>
        <taxon>Eukaryota</taxon>
        <taxon>Viridiplantae</taxon>
        <taxon>Streptophyta</taxon>
        <taxon>Embryophyta</taxon>
        <taxon>Tracheophyta</taxon>
        <taxon>Spermatophyta</taxon>
        <taxon>Magnoliopsida</taxon>
        <taxon>Liliopsida</taxon>
        <taxon>Zingiberales</taxon>
        <taxon>Musaceae</taxon>
        <taxon>Musa</taxon>
    </lineage>
</organism>
<keyword evidence="1" id="KW-0472">Membrane</keyword>
<keyword evidence="1" id="KW-1133">Transmembrane helix</keyword>
<keyword evidence="1" id="KW-0812">Transmembrane</keyword>
<dbReference type="EnsemblPlants" id="Ma05_t08060.1">
    <property type="protein sequence ID" value="Ma05_p08060.1"/>
    <property type="gene ID" value="Ma05_g08060"/>
</dbReference>
<keyword evidence="3" id="KW-1185">Reference proteome</keyword>
<dbReference type="Gramene" id="Ma05_t08060.1">
    <property type="protein sequence ID" value="Ma05_p08060.1"/>
    <property type="gene ID" value="Ma05_g08060"/>
</dbReference>
<feature type="transmembrane region" description="Helical" evidence="1">
    <location>
        <begin position="6"/>
        <end position="23"/>
    </location>
</feature>
<sequence>MVNPLYFVLLFLIPYILPSFFSSKVY</sequence>
<evidence type="ECO:0000313" key="3">
    <source>
        <dbReference type="Proteomes" id="UP000012960"/>
    </source>
</evidence>
<accession>A0A804J254</accession>
<dbReference type="AlphaFoldDB" id="A0A804J254"/>
<name>A0A804J254_MUSAM</name>
<protein>
    <submittedName>
        <fullName evidence="2">Uncharacterized protein</fullName>
    </submittedName>
</protein>
<proteinExistence type="predicted"/>
<evidence type="ECO:0000256" key="1">
    <source>
        <dbReference type="SAM" id="Phobius"/>
    </source>
</evidence>
<dbReference type="Proteomes" id="UP000012960">
    <property type="component" value="Unplaced"/>
</dbReference>
<evidence type="ECO:0000313" key="2">
    <source>
        <dbReference type="EnsemblPlants" id="Ma05_p08060.1"/>
    </source>
</evidence>
<dbReference type="InParanoid" id="A0A804J254"/>